<evidence type="ECO:0000256" key="4">
    <source>
        <dbReference type="ARBA" id="ARBA00022840"/>
    </source>
</evidence>
<dbReference type="InterPro" id="IPR008271">
    <property type="entry name" value="Ser/Thr_kinase_AS"/>
</dbReference>
<dbReference type="EMBL" id="JACHMP010000001">
    <property type="protein sequence ID" value="MBB5817454.1"/>
    <property type="molecule type" value="Genomic_DNA"/>
</dbReference>
<keyword evidence="3 7" id="KW-0418">Kinase</keyword>
<reference evidence="7 8" key="1">
    <citation type="submission" date="2020-08" db="EMBL/GenBank/DDBJ databases">
        <title>Sequencing the genomes of 1000 actinobacteria strains.</title>
        <authorList>
            <person name="Klenk H.-P."/>
        </authorList>
    </citation>
    <scope>NUCLEOTIDE SEQUENCE [LARGE SCALE GENOMIC DNA]</scope>
    <source>
        <strain evidence="7 8">DSM 46887</strain>
    </source>
</reference>
<dbReference type="RefSeq" id="WP_184540606.1">
    <property type="nucleotide sequence ID" value="NZ_JACHMP010000001.1"/>
</dbReference>
<dbReference type="Pfam" id="PF00069">
    <property type="entry name" value="Pkinase"/>
    <property type="match status" value="1"/>
</dbReference>
<feature type="domain" description="Protein kinase" evidence="6">
    <location>
        <begin position="17"/>
        <end position="255"/>
    </location>
</feature>
<organism evidence="7 8">
    <name type="scientific">Streptosporangium becharense</name>
    <dbReference type="NCBI Taxonomy" id="1816182"/>
    <lineage>
        <taxon>Bacteria</taxon>
        <taxon>Bacillati</taxon>
        <taxon>Actinomycetota</taxon>
        <taxon>Actinomycetes</taxon>
        <taxon>Streptosporangiales</taxon>
        <taxon>Streptosporangiaceae</taxon>
        <taxon>Streptosporangium</taxon>
    </lineage>
</organism>
<dbReference type="PROSITE" id="PS00108">
    <property type="entry name" value="PROTEIN_KINASE_ST"/>
    <property type="match status" value="1"/>
</dbReference>
<evidence type="ECO:0000256" key="3">
    <source>
        <dbReference type="ARBA" id="ARBA00022777"/>
    </source>
</evidence>
<keyword evidence="8" id="KW-1185">Reference proteome</keyword>
<evidence type="ECO:0000256" key="1">
    <source>
        <dbReference type="ARBA" id="ARBA00022679"/>
    </source>
</evidence>
<dbReference type="GO" id="GO:0005524">
    <property type="term" value="F:ATP binding"/>
    <property type="evidence" value="ECO:0007669"/>
    <property type="project" value="UniProtKB-UniRule"/>
</dbReference>
<keyword evidence="2 5" id="KW-0547">Nucleotide-binding</keyword>
<accession>A0A7W9MEL4</accession>
<dbReference type="Proteomes" id="UP000540685">
    <property type="component" value="Unassembled WGS sequence"/>
</dbReference>
<dbReference type="InterPro" id="IPR011009">
    <property type="entry name" value="Kinase-like_dom_sf"/>
</dbReference>
<keyword evidence="7" id="KW-0723">Serine/threonine-protein kinase</keyword>
<dbReference type="InterPro" id="IPR000719">
    <property type="entry name" value="Prot_kinase_dom"/>
</dbReference>
<name>A0A7W9MEL4_9ACTN</name>
<sequence>MTFFGVDGVITGTIGPFRIVRLLGEGGMGRVFLGTSPGGRQVAVKVVRPELASDPGFRRRFRGEVEAAMAVSGAFTTPVVDADPEGPLPWLATVYVPGPSLQAEIDARGPMAEPEVRTLGARLAEALVAIHRAGLIHRDLKPSNILLADDGPRVIDFGISRAIEGTALTATGGVIGSAGYMSPEQVAGNELTAASDVFALGAVVTFAATGRPAFGTRKDDPYKWEVLRAPGRLIAKYERELHAFDFPGSDATTVS</sequence>
<evidence type="ECO:0000256" key="2">
    <source>
        <dbReference type="ARBA" id="ARBA00022741"/>
    </source>
</evidence>
<dbReference type="PANTHER" id="PTHR43289:SF34">
    <property type="entry name" value="SERINE_THREONINE-PROTEIN KINASE YBDM-RELATED"/>
    <property type="match status" value="1"/>
</dbReference>
<proteinExistence type="predicted"/>
<dbReference type="SUPFAM" id="SSF56112">
    <property type="entry name" value="Protein kinase-like (PK-like)"/>
    <property type="match status" value="1"/>
</dbReference>
<keyword evidence="1" id="KW-0808">Transferase</keyword>
<dbReference type="GO" id="GO:0004674">
    <property type="term" value="F:protein serine/threonine kinase activity"/>
    <property type="evidence" value="ECO:0007669"/>
    <property type="project" value="UniProtKB-KW"/>
</dbReference>
<dbReference type="PROSITE" id="PS50011">
    <property type="entry name" value="PROTEIN_KINASE_DOM"/>
    <property type="match status" value="1"/>
</dbReference>
<comment type="caution">
    <text evidence="7">The sequence shown here is derived from an EMBL/GenBank/DDBJ whole genome shotgun (WGS) entry which is preliminary data.</text>
</comment>
<keyword evidence="4 5" id="KW-0067">ATP-binding</keyword>
<dbReference type="PANTHER" id="PTHR43289">
    <property type="entry name" value="MITOGEN-ACTIVATED PROTEIN KINASE KINASE KINASE 20-RELATED"/>
    <property type="match status" value="1"/>
</dbReference>
<protein>
    <submittedName>
        <fullName evidence="7">Serine/threonine protein kinase</fullName>
    </submittedName>
</protein>
<dbReference type="PROSITE" id="PS00107">
    <property type="entry name" value="PROTEIN_KINASE_ATP"/>
    <property type="match status" value="1"/>
</dbReference>
<dbReference type="CDD" id="cd14014">
    <property type="entry name" value="STKc_PknB_like"/>
    <property type="match status" value="1"/>
</dbReference>
<dbReference type="Gene3D" id="3.30.200.20">
    <property type="entry name" value="Phosphorylase Kinase, domain 1"/>
    <property type="match status" value="1"/>
</dbReference>
<feature type="binding site" evidence="5">
    <location>
        <position position="45"/>
    </location>
    <ligand>
        <name>ATP</name>
        <dbReference type="ChEBI" id="CHEBI:30616"/>
    </ligand>
</feature>
<evidence type="ECO:0000256" key="5">
    <source>
        <dbReference type="PROSITE-ProRule" id="PRU10141"/>
    </source>
</evidence>
<gene>
    <name evidence="7" type="ORF">F4562_000516</name>
</gene>
<evidence type="ECO:0000313" key="8">
    <source>
        <dbReference type="Proteomes" id="UP000540685"/>
    </source>
</evidence>
<dbReference type="InterPro" id="IPR017441">
    <property type="entry name" value="Protein_kinase_ATP_BS"/>
</dbReference>
<evidence type="ECO:0000313" key="7">
    <source>
        <dbReference type="EMBL" id="MBB5817454.1"/>
    </source>
</evidence>
<dbReference type="Gene3D" id="1.10.510.10">
    <property type="entry name" value="Transferase(Phosphotransferase) domain 1"/>
    <property type="match status" value="1"/>
</dbReference>
<dbReference type="SMART" id="SM00220">
    <property type="entry name" value="S_TKc"/>
    <property type="match status" value="1"/>
</dbReference>
<dbReference type="AlphaFoldDB" id="A0A7W9MEL4"/>
<evidence type="ECO:0000259" key="6">
    <source>
        <dbReference type="PROSITE" id="PS50011"/>
    </source>
</evidence>